<comment type="similarity">
    <text evidence="5">Belongs to the peptidase S1 family. CLIP subfamily.</text>
</comment>
<organism evidence="8 9">
    <name type="scientific">Pseudolycoriella hygida</name>
    <dbReference type="NCBI Taxonomy" id="35572"/>
    <lineage>
        <taxon>Eukaryota</taxon>
        <taxon>Metazoa</taxon>
        <taxon>Ecdysozoa</taxon>
        <taxon>Arthropoda</taxon>
        <taxon>Hexapoda</taxon>
        <taxon>Insecta</taxon>
        <taxon>Pterygota</taxon>
        <taxon>Neoptera</taxon>
        <taxon>Endopterygota</taxon>
        <taxon>Diptera</taxon>
        <taxon>Nematocera</taxon>
        <taxon>Sciaroidea</taxon>
        <taxon>Sciaridae</taxon>
        <taxon>Pseudolycoriella</taxon>
    </lineage>
</organism>
<dbReference type="InterPro" id="IPR009003">
    <property type="entry name" value="Peptidase_S1_PA"/>
</dbReference>
<dbReference type="Proteomes" id="UP001151699">
    <property type="component" value="Chromosome C"/>
</dbReference>
<dbReference type="SMART" id="SM00369">
    <property type="entry name" value="LRR_TYP"/>
    <property type="match status" value="15"/>
</dbReference>
<evidence type="ECO:0000256" key="2">
    <source>
        <dbReference type="ARBA" id="ARBA00022729"/>
    </source>
</evidence>
<dbReference type="Gene3D" id="2.40.10.10">
    <property type="entry name" value="Trypsin-like serine proteases"/>
    <property type="match status" value="1"/>
</dbReference>
<evidence type="ECO:0000256" key="4">
    <source>
        <dbReference type="ARBA" id="ARBA00023157"/>
    </source>
</evidence>
<dbReference type="InterPro" id="IPR043504">
    <property type="entry name" value="Peptidase_S1_PA_chymotrypsin"/>
</dbReference>
<dbReference type="InterPro" id="IPR026906">
    <property type="entry name" value="LRR_5"/>
</dbReference>
<dbReference type="Pfam" id="PF00089">
    <property type="entry name" value="Trypsin"/>
    <property type="match status" value="1"/>
</dbReference>
<feature type="chain" id="PRO_5040377501" evidence="6">
    <location>
        <begin position="17"/>
        <end position="913"/>
    </location>
</feature>
<dbReference type="AlphaFoldDB" id="A0A9Q0RWZ7"/>
<dbReference type="GO" id="GO:0004252">
    <property type="term" value="F:serine-type endopeptidase activity"/>
    <property type="evidence" value="ECO:0007669"/>
    <property type="project" value="InterPro"/>
</dbReference>
<dbReference type="InterPro" id="IPR032675">
    <property type="entry name" value="LRR_dom_sf"/>
</dbReference>
<dbReference type="PANTHER" id="PTHR24373">
    <property type="entry name" value="SLIT RELATED LEUCINE-RICH REPEAT NEURONAL PROTEIN"/>
    <property type="match status" value="1"/>
</dbReference>
<keyword evidence="4" id="KW-1015">Disulfide bond</keyword>
<evidence type="ECO:0000313" key="8">
    <source>
        <dbReference type="EMBL" id="KAJ6635546.1"/>
    </source>
</evidence>
<dbReference type="SUPFAM" id="SSF50494">
    <property type="entry name" value="Trypsin-like serine proteases"/>
    <property type="match status" value="1"/>
</dbReference>
<dbReference type="SMART" id="SM00020">
    <property type="entry name" value="Tryp_SPc"/>
    <property type="match status" value="1"/>
</dbReference>
<dbReference type="FunFam" id="2.40.10.10:FF:000068">
    <property type="entry name" value="transmembrane protease serine 2"/>
    <property type="match status" value="1"/>
</dbReference>
<evidence type="ECO:0000313" key="9">
    <source>
        <dbReference type="Proteomes" id="UP001151699"/>
    </source>
</evidence>
<dbReference type="PROSITE" id="PS51450">
    <property type="entry name" value="LRR"/>
    <property type="match status" value="3"/>
</dbReference>
<proteinExistence type="inferred from homology"/>
<protein>
    <submittedName>
        <fullName evidence="8">Platelet glycoprotein V</fullName>
    </submittedName>
</protein>
<gene>
    <name evidence="8" type="primary">GP5_0</name>
    <name evidence="8" type="ORF">Bhyg_14132</name>
</gene>
<dbReference type="EMBL" id="WJQU01000004">
    <property type="protein sequence ID" value="KAJ6635546.1"/>
    <property type="molecule type" value="Genomic_DNA"/>
</dbReference>
<evidence type="ECO:0000256" key="1">
    <source>
        <dbReference type="ARBA" id="ARBA00022614"/>
    </source>
</evidence>
<keyword evidence="1" id="KW-0433">Leucine-rich repeat</keyword>
<dbReference type="InterPro" id="IPR003591">
    <property type="entry name" value="Leu-rich_rpt_typical-subtyp"/>
</dbReference>
<dbReference type="GO" id="GO:0006508">
    <property type="term" value="P:proteolysis"/>
    <property type="evidence" value="ECO:0007669"/>
    <property type="project" value="InterPro"/>
</dbReference>
<dbReference type="Pfam" id="PF13855">
    <property type="entry name" value="LRR_8"/>
    <property type="match status" value="2"/>
</dbReference>
<dbReference type="CDD" id="cd00190">
    <property type="entry name" value="Tryp_SPc"/>
    <property type="match status" value="1"/>
</dbReference>
<dbReference type="PROSITE" id="PS50240">
    <property type="entry name" value="TRYPSIN_DOM"/>
    <property type="match status" value="1"/>
</dbReference>
<dbReference type="PROSITE" id="PS00134">
    <property type="entry name" value="TRYPSIN_HIS"/>
    <property type="match status" value="1"/>
</dbReference>
<evidence type="ECO:0000256" key="3">
    <source>
        <dbReference type="ARBA" id="ARBA00022737"/>
    </source>
</evidence>
<evidence type="ECO:0000256" key="6">
    <source>
        <dbReference type="SAM" id="SignalP"/>
    </source>
</evidence>
<keyword evidence="2 6" id="KW-0732">Signal</keyword>
<dbReference type="InterPro" id="IPR001254">
    <property type="entry name" value="Trypsin_dom"/>
</dbReference>
<reference evidence="8" key="1">
    <citation type="submission" date="2022-07" db="EMBL/GenBank/DDBJ databases">
        <authorList>
            <person name="Trinca V."/>
            <person name="Uliana J.V.C."/>
            <person name="Torres T.T."/>
            <person name="Ward R.J."/>
            <person name="Monesi N."/>
        </authorList>
    </citation>
    <scope>NUCLEOTIDE SEQUENCE</scope>
    <source>
        <strain evidence="8">HSMRA1968</strain>
        <tissue evidence="8">Whole embryos</tissue>
    </source>
</reference>
<dbReference type="SUPFAM" id="SSF52058">
    <property type="entry name" value="L domain-like"/>
    <property type="match status" value="2"/>
</dbReference>
<sequence length="913" mass="104724">MFLIILCLFQVFQVHGLHCGRVNVTQPLIRGGNVTHRTEWPFIVALYRINPPGFICGGTLISVSHVLTAAHCVHWRHNSVKLSGQDVEVRLGAHNLTTVEEFGAVKRNVTEIIVHPDWKTYGDSFDADLAILVLSENVSFSNFIQPICLPVDDVVVDGALIDVRGTVVGWGLTENNTHYNDVPKKAEAMAISNTLCYRTEPEIITSSSLRSFCAKGVDGTPNKGDSGGGFFVVSQGTWIQYGIVSAVRTSETGYADLNSLSIYVNIKSFKSWIVEIVAEVGAELGESTTRVTLDCNYNLLKYDFVGIHYTCQFEELEIRNEHNEVTSITGTHAANYQNDNVESIEFSKGIMYALPVELGKFFRNVIALVILSPLGLKYIWRSNFENLENLKYLALCNNDIEMLNDDCLWDLPNLEKFYFDNNKLREIPERFFDENRKLVSLDMSYNQLAALPKHVFQHNILLKELSLQHNHIKAINQITFERNIHLSHIDLSENQLSQLPKDLFRNNLDLKFLYLHGNDLEWVDEQMFEMNVKLIFLSLGSNRLEHLNENLFKNNVFLRYLGLKNNFISTLSGKIFEKNVNLLAIDLSHNKLEYLPNYLFEKNLLLQMLFIGNNFLKALDEKLFITNTELYVVMLNENQLEKLPRNLLRNTKLEILDIIHNKFVEIDGEAFDNNTNVILINLSFNRLTSLPNGLFINNFQLKEVLIMNNSIKSLNEKMFESNTKLQYVNLSSNEFQTIPKRLFQHNLNIKSIVITKGSLRTLDTEIFEKNGRLEAIILSSNQLEFLPKHLLKNNLLLKEIDLRANLLKAIDESMFETNVFLEKANFALNKIEYLPRNLFSNNALLRSIDFSNNPIVGVEIDFSKLQKIESILFIMNPCIDAVFTTVSIDFYIYRNHYNNLTLFQDKLSTTCYL</sequence>
<keyword evidence="3" id="KW-0677">Repeat</keyword>
<dbReference type="InterPro" id="IPR001314">
    <property type="entry name" value="Peptidase_S1A"/>
</dbReference>
<evidence type="ECO:0000259" key="7">
    <source>
        <dbReference type="PROSITE" id="PS50240"/>
    </source>
</evidence>
<dbReference type="PRINTS" id="PR00722">
    <property type="entry name" value="CHYMOTRYPSIN"/>
</dbReference>
<dbReference type="InterPro" id="IPR050328">
    <property type="entry name" value="Dev_Immune_Receptor"/>
</dbReference>
<dbReference type="Gene3D" id="3.80.10.10">
    <property type="entry name" value="Ribonuclease Inhibitor"/>
    <property type="match status" value="3"/>
</dbReference>
<keyword evidence="9" id="KW-1185">Reference proteome</keyword>
<dbReference type="InterPro" id="IPR018114">
    <property type="entry name" value="TRYPSIN_HIS"/>
</dbReference>
<feature type="signal peptide" evidence="6">
    <location>
        <begin position="1"/>
        <end position="16"/>
    </location>
</feature>
<dbReference type="FunFam" id="3.80.10.10:FF:001164">
    <property type="entry name" value="GH01279p"/>
    <property type="match status" value="1"/>
</dbReference>
<feature type="domain" description="Peptidase S1" evidence="7">
    <location>
        <begin position="29"/>
        <end position="278"/>
    </location>
</feature>
<name>A0A9Q0RWZ7_9DIPT</name>
<evidence type="ECO:0000256" key="5">
    <source>
        <dbReference type="ARBA" id="ARBA00024195"/>
    </source>
</evidence>
<dbReference type="PANTHER" id="PTHR24373:SF370">
    <property type="entry name" value="FISH-LIPS, ISOFORM E"/>
    <property type="match status" value="1"/>
</dbReference>
<comment type="caution">
    <text evidence="8">The sequence shown here is derived from an EMBL/GenBank/DDBJ whole genome shotgun (WGS) entry which is preliminary data.</text>
</comment>
<accession>A0A9Q0RWZ7</accession>
<dbReference type="InterPro" id="IPR001611">
    <property type="entry name" value="Leu-rich_rpt"/>
</dbReference>
<dbReference type="OrthoDB" id="2013775at2759"/>
<dbReference type="Pfam" id="PF13306">
    <property type="entry name" value="LRR_5"/>
    <property type="match status" value="1"/>
</dbReference>